<dbReference type="GO" id="GO:0045893">
    <property type="term" value="P:positive regulation of DNA-templated transcription"/>
    <property type="evidence" value="ECO:0007669"/>
    <property type="project" value="InterPro"/>
</dbReference>
<dbReference type="AlphaFoldDB" id="A0A254PZC7"/>
<dbReference type="InterPro" id="IPR023559">
    <property type="entry name" value="Flagellar_FlhD"/>
</dbReference>
<dbReference type="GO" id="GO:0005737">
    <property type="term" value="C:cytoplasm"/>
    <property type="evidence" value="ECO:0007669"/>
    <property type="project" value="UniProtKB-SubCell"/>
</dbReference>
<protein>
    <recommendedName>
        <fullName evidence="9">Flagellar transcriptional regulator FlhD</fullName>
    </recommendedName>
</protein>
<dbReference type="NCBIfam" id="NF002783">
    <property type="entry name" value="PRK02909.1-1"/>
    <property type="match status" value="1"/>
</dbReference>
<keyword evidence="6 9" id="KW-0010">Activator</keyword>
<dbReference type="GO" id="GO:0003677">
    <property type="term" value="F:DNA binding"/>
    <property type="evidence" value="ECO:0007669"/>
    <property type="project" value="UniProtKB-UniRule"/>
</dbReference>
<keyword evidence="5" id="KW-1015">Disulfide bond</keyword>
<keyword evidence="10" id="KW-0966">Cell projection</keyword>
<proteinExistence type="inferred from homology"/>
<dbReference type="GO" id="GO:1902208">
    <property type="term" value="P:regulation of bacterial-type flagellum assembly"/>
    <property type="evidence" value="ECO:0007669"/>
    <property type="project" value="UniProtKB-UniRule"/>
</dbReference>
<dbReference type="SUPFAM" id="SSF63592">
    <property type="entry name" value="Flagellar transcriptional activator FlhD"/>
    <property type="match status" value="1"/>
</dbReference>
<comment type="subcellular location">
    <subcellularLocation>
        <location evidence="9">Cytoplasm</location>
    </subcellularLocation>
</comment>
<reference evidence="10 11" key="1">
    <citation type="submission" date="2017-05" db="EMBL/GenBank/DDBJ databases">
        <title>Polynucleobacter sp. MWH-K35W1 isolated from the permanently anoxic monimolimnion of a meromictic lake.</title>
        <authorList>
            <person name="Hahn M.W."/>
        </authorList>
    </citation>
    <scope>NUCLEOTIDE SEQUENCE [LARGE SCALE GENOMIC DNA]</scope>
    <source>
        <strain evidence="10 11">MWH-K35W1</strain>
    </source>
</reference>
<sequence>MIDKSQEDTMMEIRDANLNYLMLAQQMIRADKVSAIYRLGLNQDIADLLEGLSNSQLIKLSSANMMLTRFRFDDKAILGMLTSHTKGYAQALAHSSILMAGRAVEAIC</sequence>
<evidence type="ECO:0000256" key="1">
    <source>
        <dbReference type="ARBA" id="ARBA00022490"/>
    </source>
</evidence>
<dbReference type="Proteomes" id="UP000198104">
    <property type="component" value="Unassembled WGS sequence"/>
</dbReference>
<evidence type="ECO:0000256" key="5">
    <source>
        <dbReference type="ARBA" id="ARBA00023157"/>
    </source>
</evidence>
<comment type="caution">
    <text evidence="9">Lacks conserved residue(s) required for the propagation of feature annotation.</text>
</comment>
<comment type="subunit">
    <text evidence="9">Homodimer; disulfide-linked. Forms a heterohexamer composed of two FlhC and four FlhD subunits. Each FlhC binds a FlhD dimer, forming a heterotrimer, and a hexamer assembles by dimerization of two heterotrimers.</text>
</comment>
<evidence type="ECO:0000313" key="10">
    <source>
        <dbReference type="EMBL" id="OWS71913.1"/>
    </source>
</evidence>
<name>A0A254PZC7_9BURK</name>
<keyword evidence="11" id="KW-1185">Reference proteome</keyword>
<dbReference type="Pfam" id="PF05247">
    <property type="entry name" value="FlhD"/>
    <property type="match status" value="1"/>
</dbReference>
<dbReference type="GO" id="GO:0044780">
    <property type="term" value="P:bacterial-type flagellum assembly"/>
    <property type="evidence" value="ECO:0007669"/>
    <property type="project" value="InterPro"/>
</dbReference>
<keyword evidence="7 9" id="KW-0804">Transcription</keyword>
<evidence type="ECO:0000256" key="2">
    <source>
        <dbReference type="ARBA" id="ARBA00022795"/>
    </source>
</evidence>
<evidence type="ECO:0000256" key="8">
    <source>
        <dbReference type="ARBA" id="ARBA00025431"/>
    </source>
</evidence>
<comment type="domain">
    <text evidence="9">The C-terminal region contains a putative helix-turn-helix (HTH) motif, suggesting that this region may bind DNA.</text>
</comment>
<evidence type="ECO:0000313" key="11">
    <source>
        <dbReference type="Proteomes" id="UP000198104"/>
    </source>
</evidence>
<keyword evidence="3 9" id="KW-0805">Transcription regulation</keyword>
<comment type="caution">
    <text evidence="10">The sequence shown here is derived from an EMBL/GenBank/DDBJ whole genome shotgun (WGS) entry which is preliminary data.</text>
</comment>
<evidence type="ECO:0000256" key="4">
    <source>
        <dbReference type="ARBA" id="ARBA00023125"/>
    </source>
</evidence>
<comment type="function">
    <text evidence="8 9">Functions in complex with FlhC as a master transcriptional regulator that regulates transcription of several flagellar and non-flagellar operons by binding to their promoter region. Activates expression of class 2 flagellar genes, including fliA, which is a flagellum-specific sigma factor that turns on the class 3 genes. Also regulates genes whose products function in a variety of physiological pathways.</text>
</comment>
<dbReference type="EMBL" id="NGUO01000008">
    <property type="protein sequence ID" value="OWS71913.1"/>
    <property type="molecule type" value="Genomic_DNA"/>
</dbReference>
<dbReference type="HAMAP" id="MF_00725">
    <property type="entry name" value="FlhD"/>
    <property type="match status" value="1"/>
</dbReference>
<organism evidence="10 11">
    <name type="scientific">Polynucleobacter aenigmaticus</name>
    <dbReference type="NCBI Taxonomy" id="1743164"/>
    <lineage>
        <taxon>Bacteria</taxon>
        <taxon>Pseudomonadati</taxon>
        <taxon>Pseudomonadota</taxon>
        <taxon>Betaproteobacteria</taxon>
        <taxon>Burkholderiales</taxon>
        <taxon>Burkholderiaceae</taxon>
        <taxon>Polynucleobacter</taxon>
    </lineage>
</organism>
<evidence type="ECO:0000256" key="9">
    <source>
        <dbReference type="HAMAP-Rule" id="MF_00725"/>
    </source>
</evidence>
<evidence type="ECO:0000256" key="3">
    <source>
        <dbReference type="ARBA" id="ARBA00023015"/>
    </source>
</evidence>
<keyword evidence="10" id="KW-0969">Cilium</keyword>
<dbReference type="InterPro" id="IPR036194">
    <property type="entry name" value="FlhD_sf"/>
</dbReference>
<evidence type="ECO:0000256" key="6">
    <source>
        <dbReference type="ARBA" id="ARBA00023159"/>
    </source>
</evidence>
<keyword evidence="1 9" id="KW-0963">Cytoplasm</keyword>
<keyword evidence="10" id="KW-0282">Flagellum</keyword>
<keyword evidence="2 9" id="KW-1005">Bacterial flagellum biogenesis</keyword>
<dbReference type="Gene3D" id="1.10.4000.10">
    <property type="entry name" value="Flagellar transcriptional activator FlhD"/>
    <property type="match status" value="1"/>
</dbReference>
<accession>A0A254PZC7</accession>
<comment type="similarity">
    <text evidence="9">Belongs to the FlhD family.</text>
</comment>
<gene>
    <name evidence="9" type="primary">flhD</name>
    <name evidence="10" type="ORF">CBI30_05455</name>
</gene>
<evidence type="ECO:0000256" key="7">
    <source>
        <dbReference type="ARBA" id="ARBA00023163"/>
    </source>
</evidence>
<keyword evidence="4 9" id="KW-0238">DNA-binding</keyword>